<comment type="subcellular location">
    <subcellularLocation>
        <location evidence="1">Cytoplasm</location>
    </subcellularLocation>
</comment>
<dbReference type="GO" id="GO:0061710">
    <property type="term" value="F:L-threonylcarbamoyladenylate synthase"/>
    <property type="evidence" value="ECO:0007669"/>
    <property type="project" value="UniProtKB-EC"/>
</dbReference>
<evidence type="ECO:0000256" key="5">
    <source>
        <dbReference type="ARBA" id="ARBA00022679"/>
    </source>
</evidence>
<feature type="non-terminal residue" evidence="13">
    <location>
        <position position="1"/>
    </location>
</feature>
<dbReference type="GO" id="GO:0005524">
    <property type="term" value="F:ATP binding"/>
    <property type="evidence" value="ECO:0007669"/>
    <property type="project" value="UniProtKB-KW"/>
</dbReference>
<dbReference type="GO" id="GO:0000049">
    <property type="term" value="F:tRNA binding"/>
    <property type="evidence" value="ECO:0007669"/>
    <property type="project" value="TreeGrafter"/>
</dbReference>
<accession>A0A381R7C4</accession>
<evidence type="ECO:0000313" key="13">
    <source>
        <dbReference type="EMBL" id="SUZ87470.1"/>
    </source>
</evidence>
<keyword evidence="8" id="KW-0547">Nucleotide-binding</keyword>
<name>A0A381R7C4_9ZZZZ</name>
<dbReference type="EMBL" id="UINC01001726">
    <property type="protein sequence ID" value="SUZ87470.1"/>
    <property type="molecule type" value="Genomic_DNA"/>
</dbReference>
<dbReference type="InterPro" id="IPR006070">
    <property type="entry name" value="Sua5-like_dom"/>
</dbReference>
<keyword evidence="9" id="KW-0067">ATP-binding</keyword>
<dbReference type="GO" id="GO:0008033">
    <property type="term" value="P:tRNA processing"/>
    <property type="evidence" value="ECO:0007669"/>
    <property type="project" value="UniProtKB-KW"/>
</dbReference>
<dbReference type="GO" id="GO:0006450">
    <property type="term" value="P:regulation of translational fidelity"/>
    <property type="evidence" value="ECO:0007669"/>
    <property type="project" value="TreeGrafter"/>
</dbReference>
<dbReference type="Gene3D" id="3.90.870.10">
    <property type="entry name" value="DHBP synthase"/>
    <property type="match status" value="1"/>
</dbReference>
<protein>
    <recommendedName>
        <fullName evidence="10">L-threonylcarbamoyladenylate synthase</fullName>
        <ecNumber evidence="3">2.7.7.87</ecNumber>
    </recommendedName>
    <alternativeName>
        <fullName evidence="10">L-threonylcarbamoyladenylate synthase</fullName>
    </alternativeName>
</protein>
<evidence type="ECO:0000256" key="3">
    <source>
        <dbReference type="ARBA" id="ARBA00012584"/>
    </source>
</evidence>
<evidence type="ECO:0000256" key="2">
    <source>
        <dbReference type="ARBA" id="ARBA00007663"/>
    </source>
</evidence>
<evidence type="ECO:0000256" key="8">
    <source>
        <dbReference type="ARBA" id="ARBA00022741"/>
    </source>
</evidence>
<comment type="similarity">
    <text evidence="2">Belongs to the SUA5 family.</text>
</comment>
<keyword evidence="4" id="KW-0963">Cytoplasm</keyword>
<evidence type="ECO:0000256" key="4">
    <source>
        <dbReference type="ARBA" id="ARBA00022490"/>
    </source>
</evidence>
<evidence type="ECO:0000256" key="7">
    <source>
        <dbReference type="ARBA" id="ARBA00022695"/>
    </source>
</evidence>
<evidence type="ECO:0000256" key="6">
    <source>
        <dbReference type="ARBA" id="ARBA00022694"/>
    </source>
</evidence>
<dbReference type="AlphaFoldDB" id="A0A381R7C4"/>
<dbReference type="InterPro" id="IPR050156">
    <property type="entry name" value="TC-AMP_synthase_SUA5"/>
</dbReference>
<keyword evidence="7" id="KW-0548">Nucleotidyltransferase</keyword>
<evidence type="ECO:0000259" key="12">
    <source>
        <dbReference type="Pfam" id="PF01300"/>
    </source>
</evidence>
<feature type="domain" description="YrdC-like" evidence="12">
    <location>
        <begin position="1"/>
        <end position="169"/>
    </location>
</feature>
<dbReference type="PANTHER" id="PTHR17490:SF16">
    <property type="entry name" value="THREONYLCARBAMOYL-AMP SYNTHASE"/>
    <property type="match status" value="1"/>
</dbReference>
<evidence type="ECO:0000256" key="11">
    <source>
        <dbReference type="ARBA" id="ARBA00048366"/>
    </source>
</evidence>
<evidence type="ECO:0000256" key="10">
    <source>
        <dbReference type="ARBA" id="ARBA00029774"/>
    </source>
</evidence>
<dbReference type="NCBIfam" id="TIGR00057">
    <property type="entry name" value="L-threonylcarbamoyladenylate synthase"/>
    <property type="match status" value="1"/>
</dbReference>
<evidence type="ECO:0000256" key="1">
    <source>
        <dbReference type="ARBA" id="ARBA00004496"/>
    </source>
</evidence>
<dbReference type="InterPro" id="IPR017945">
    <property type="entry name" value="DHBP_synth_RibB-like_a/b_dom"/>
</dbReference>
<evidence type="ECO:0000256" key="9">
    <source>
        <dbReference type="ARBA" id="ARBA00022840"/>
    </source>
</evidence>
<dbReference type="EC" id="2.7.7.87" evidence="3"/>
<dbReference type="GO" id="GO:0003725">
    <property type="term" value="F:double-stranded RNA binding"/>
    <property type="evidence" value="ECO:0007669"/>
    <property type="project" value="InterPro"/>
</dbReference>
<dbReference type="SUPFAM" id="SSF55821">
    <property type="entry name" value="YrdC/RibB"/>
    <property type="match status" value="1"/>
</dbReference>
<dbReference type="GO" id="GO:0005737">
    <property type="term" value="C:cytoplasm"/>
    <property type="evidence" value="ECO:0007669"/>
    <property type="project" value="UniProtKB-SubCell"/>
</dbReference>
<proteinExistence type="inferred from homology"/>
<dbReference type="PANTHER" id="PTHR17490">
    <property type="entry name" value="SUA5"/>
    <property type="match status" value="1"/>
</dbReference>
<sequence length="183" mass="20387">VLAFPTETFYGLGGNAFSKRLVERVYRIKKRPLTKPLLVLITPEWLPRLCQWNDSRINELMHEFWPGPLTLILPANPELPEHLQNTDGTLAVRYTSSPAAQRLIELGNCPLIGTSANLTGLPECSTVKQVADQLKNQLEMIIDGGELLANQPSTIVNCSSKKFKILRHGSITLTELNRICEVG</sequence>
<comment type="catalytic activity">
    <reaction evidence="11">
        <text>L-threonine + hydrogencarbonate + ATP = L-threonylcarbamoyladenylate + diphosphate + H2O</text>
        <dbReference type="Rhea" id="RHEA:36407"/>
        <dbReference type="ChEBI" id="CHEBI:15377"/>
        <dbReference type="ChEBI" id="CHEBI:17544"/>
        <dbReference type="ChEBI" id="CHEBI:30616"/>
        <dbReference type="ChEBI" id="CHEBI:33019"/>
        <dbReference type="ChEBI" id="CHEBI:57926"/>
        <dbReference type="ChEBI" id="CHEBI:73682"/>
        <dbReference type="EC" id="2.7.7.87"/>
    </reaction>
</comment>
<organism evidence="13">
    <name type="scientific">marine metagenome</name>
    <dbReference type="NCBI Taxonomy" id="408172"/>
    <lineage>
        <taxon>unclassified sequences</taxon>
        <taxon>metagenomes</taxon>
        <taxon>ecological metagenomes</taxon>
    </lineage>
</organism>
<keyword evidence="5" id="KW-0808">Transferase</keyword>
<keyword evidence="6" id="KW-0819">tRNA processing</keyword>
<gene>
    <name evidence="13" type="ORF">METZ01_LOCUS40324</name>
</gene>
<reference evidence="13" key="1">
    <citation type="submission" date="2018-05" db="EMBL/GenBank/DDBJ databases">
        <authorList>
            <person name="Lanie J.A."/>
            <person name="Ng W.-L."/>
            <person name="Kazmierczak K.M."/>
            <person name="Andrzejewski T.M."/>
            <person name="Davidsen T.M."/>
            <person name="Wayne K.J."/>
            <person name="Tettelin H."/>
            <person name="Glass J.I."/>
            <person name="Rusch D."/>
            <person name="Podicherti R."/>
            <person name="Tsui H.-C.T."/>
            <person name="Winkler M.E."/>
        </authorList>
    </citation>
    <scope>NUCLEOTIDE SEQUENCE</scope>
</reference>
<dbReference type="Pfam" id="PF01300">
    <property type="entry name" value="Sua5_yciO_yrdC"/>
    <property type="match status" value="1"/>
</dbReference>